<keyword evidence="2" id="KW-1185">Reference proteome</keyword>
<sequence>MVDPDDGGLIQGTAIAIPDLVRPRYAVGPGRKRDIYTLCSAPKVEDEGKVVLEEALSVVVETVRLPIALAVVLRAAEHMTTLLSGLVVPGPEEYTERTLD</sequence>
<dbReference type="RefSeq" id="XP_066663643.1">
    <property type="nucleotide sequence ID" value="XM_066817951.1"/>
</dbReference>
<dbReference type="Proteomes" id="UP001433268">
    <property type="component" value="Unassembled WGS sequence"/>
</dbReference>
<gene>
    <name evidence="1" type="ORF">PG997_013637</name>
</gene>
<accession>A0ABR1V9E4</accession>
<dbReference type="GeneID" id="92051011"/>
<proteinExistence type="predicted"/>
<reference evidence="1 2" key="1">
    <citation type="submission" date="2023-01" db="EMBL/GenBank/DDBJ databases">
        <title>Analysis of 21 Apiospora genomes using comparative genomics revels a genus with tremendous synthesis potential of carbohydrate active enzymes and secondary metabolites.</title>
        <authorList>
            <person name="Sorensen T."/>
        </authorList>
    </citation>
    <scope>NUCLEOTIDE SEQUENCE [LARGE SCALE GENOMIC DNA]</scope>
    <source>
        <strain evidence="1 2">CBS 114990</strain>
    </source>
</reference>
<protein>
    <submittedName>
        <fullName evidence="1">Uncharacterized protein</fullName>
    </submittedName>
</protein>
<evidence type="ECO:0000313" key="1">
    <source>
        <dbReference type="EMBL" id="KAK8066890.1"/>
    </source>
</evidence>
<evidence type="ECO:0000313" key="2">
    <source>
        <dbReference type="Proteomes" id="UP001433268"/>
    </source>
</evidence>
<name>A0ABR1V9E4_9PEZI</name>
<organism evidence="1 2">
    <name type="scientific">Apiospora hydei</name>
    <dbReference type="NCBI Taxonomy" id="1337664"/>
    <lineage>
        <taxon>Eukaryota</taxon>
        <taxon>Fungi</taxon>
        <taxon>Dikarya</taxon>
        <taxon>Ascomycota</taxon>
        <taxon>Pezizomycotina</taxon>
        <taxon>Sordariomycetes</taxon>
        <taxon>Xylariomycetidae</taxon>
        <taxon>Amphisphaeriales</taxon>
        <taxon>Apiosporaceae</taxon>
        <taxon>Apiospora</taxon>
    </lineage>
</organism>
<comment type="caution">
    <text evidence="1">The sequence shown here is derived from an EMBL/GenBank/DDBJ whole genome shotgun (WGS) entry which is preliminary data.</text>
</comment>
<dbReference type="EMBL" id="JAQQWN010000009">
    <property type="protein sequence ID" value="KAK8066890.1"/>
    <property type="molecule type" value="Genomic_DNA"/>
</dbReference>